<accession>A0A2A6CWU4</accession>
<protein>
    <submittedName>
        <fullName evidence="1">Uncharacterized protein</fullName>
    </submittedName>
</protein>
<organism evidence="1 2">
    <name type="scientific">Pristionchus pacificus</name>
    <name type="common">Parasitic nematode worm</name>
    <dbReference type="NCBI Taxonomy" id="54126"/>
    <lineage>
        <taxon>Eukaryota</taxon>
        <taxon>Metazoa</taxon>
        <taxon>Ecdysozoa</taxon>
        <taxon>Nematoda</taxon>
        <taxon>Chromadorea</taxon>
        <taxon>Rhabditida</taxon>
        <taxon>Rhabditina</taxon>
        <taxon>Diplogasteromorpha</taxon>
        <taxon>Diplogasteroidea</taxon>
        <taxon>Neodiplogasteridae</taxon>
        <taxon>Pristionchus</taxon>
    </lineage>
</organism>
<dbReference type="PANTHER" id="PTHR37433:SF5">
    <property type="entry name" value="DUF753 DOMAIN-CONTAINING PROTEIN-RELATED"/>
    <property type="match status" value="1"/>
</dbReference>
<dbReference type="Proteomes" id="UP000005239">
    <property type="component" value="Unassembled WGS sequence"/>
</dbReference>
<evidence type="ECO:0000313" key="1">
    <source>
        <dbReference type="EnsemblMetazoa" id="PPA36443.1"/>
    </source>
</evidence>
<keyword evidence="2" id="KW-1185">Reference proteome</keyword>
<name>A0A2A6CWU4_PRIPA</name>
<dbReference type="PANTHER" id="PTHR37433">
    <property type="entry name" value="PROTEIN CBG25136-RELATED"/>
    <property type="match status" value="1"/>
</dbReference>
<reference evidence="2" key="1">
    <citation type="journal article" date="2008" name="Nat. Genet.">
        <title>The Pristionchus pacificus genome provides a unique perspective on nematode lifestyle and parasitism.</title>
        <authorList>
            <person name="Dieterich C."/>
            <person name="Clifton S.W."/>
            <person name="Schuster L.N."/>
            <person name="Chinwalla A."/>
            <person name="Delehaunty K."/>
            <person name="Dinkelacker I."/>
            <person name="Fulton L."/>
            <person name="Fulton R."/>
            <person name="Godfrey J."/>
            <person name="Minx P."/>
            <person name="Mitreva M."/>
            <person name="Roeseler W."/>
            <person name="Tian H."/>
            <person name="Witte H."/>
            <person name="Yang S.P."/>
            <person name="Wilson R.K."/>
            <person name="Sommer R.J."/>
        </authorList>
    </citation>
    <scope>NUCLEOTIDE SEQUENCE [LARGE SCALE GENOMIC DNA]</scope>
    <source>
        <strain evidence="2">PS312</strain>
    </source>
</reference>
<evidence type="ECO:0000313" key="2">
    <source>
        <dbReference type="Proteomes" id="UP000005239"/>
    </source>
</evidence>
<proteinExistence type="predicted"/>
<accession>A0A8R1YY66</accession>
<reference evidence="1" key="2">
    <citation type="submission" date="2022-06" db="UniProtKB">
        <authorList>
            <consortium name="EnsemblMetazoa"/>
        </authorList>
    </citation>
    <scope>IDENTIFICATION</scope>
    <source>
        <strain evidence="1">PS312</strain>
    </source>
</reference>
<sequence>MAPQLIFGILFISIFPKNAHAVTCRDKKFDIPELLQPPDYEIIYCLNGSALASFNDRCWLAASYQSTTCLCKAIPAGLLCHVQDILRPQSCVRISNGDEEFVRCVCDSGSSCSDSLLADQKLRSSEGSLCYTQRWSPRYAENGEYFIQRGCITNNETLFPGLYQVGRMTTSVYEFAICNKSWCNSDWNTAMGMATMPTTTTIAVTTTSSTTHKHSTTTSTLDPQTTSDLESTLWELSSDNAASKPTAPSTYISTTTPSKMCNQQFFTFCFISLSLK</sequence>
<gene>
    <name evidence="1" type="primary">WBGene00274812</name>
</gene>
<dbReference type="EnsemblMetazoa" id="PPA36443.1">
    <property type="protein sequence ID" value="PPA36443.1"/>
    <property type="gene ID" value="WBGene00274812"/>
</dbReference>
<dbReference type="AlphaFoldDB" id="A0A2A6CWU4"/>